<feature type="chain" id="PRO_5044996276" description="Neutral metalloproteinase" evidence="10">
    <location>
        <begin position="20"/>
        <end position="499"/>
    </location>
</feature>
<dbReference type="CDD" id="cd09597">
    <property type="entry name" value="M4_TLP"/>
    <property type="match status" value="1"/>
</dbReference>
<dbReference type="Pfam" id="PF02868">
    <property type="entry name" value="Peptidase_M4_C"/>
    <property type="match status" value="1"/>
</dbReference>
<organism evidence="15 16">
    <name type="scientific">Microbulbifer spongiae</name>
    <dbReference type="NCBI Taxonomy" id="2944933"/>
    <lineage>
        <taxon>Bacteria</taxon>
        <taxon>Pseudomonadati</taxon>
        <taxon>Pseudomonadota</taxon>
        <taxon>Gammaproteobacteria</taxon>
        <taxon>Cellvibrionales</taxon>
        <taxon>Microbulbiferaceae</taxon>
        <taxon>Microbulbifer</taxon>
    </lineage>
</organism>
<evidence type="ECO:0000259" key="11">
    <source>
        <dbReference type="Pfam" id="PF01447"/>
    </source>
</evidence>
<feature type="domain" description="FTP" evidence="14">
    <location>
        <begin position="46"/>
        <end position="89"/>
    </location>
</feature>
<evidence type="ECO:0000256" key="4">
    <source>
        <dbReference type="ARBA" id="ARBA00022723"/>
    </source>
</evidence>
<feature type="domain" description="Peptidase M4 C-terminal" evidence="12">
    <location>
        <begin position="352"/>
        <end position="496"/>
    </location>
</feature>
<dbReference type="EC" id="3.4.24.-" evidence="10"/>
<dbReference type="Gene3D" id="3.10.450.490">
    <property type="match status" value="1"/>
</dbReference>
<dbReference type="Gene3D" id="3.10.450.40">
    <property type="match status" value="1"/>
</dbReference>
<dbReference type="InterPro" id="IPR013856">
    <property type="entry name" value="Peptidase_M4_domain"/>
</dbReference>
<keyword evidence="5 10" id="KW-0732">Signal</keyword>
<feature type="domain" description="Peptidase M4" evidence="11">
    <location>
        <begin position="208"/>
        <end position="349"/>
    </location>
</feature>
<evidence type="ECO:0000256" key="2">
    <source>
        <dbReference type="ARBA" id="ARBA00009388"/>
    </source>
</evidence>
<evidence type="ECO:0000256" key="3">
    <source>
        <dbReference type="ARBA" id="ARBA00022670"/>
    </source>
</evidence>
<comment type="function">
    <text evidence="10">Extracellular zinc metalloprotease.</text>
</comment>
<dbReference type="InterPro" id="IPR027268">
    <property type="entry name" value="Peptidase_M4/M1_CTD_sf"/>
</dbReference>
<keyword evidence="3 10" id="KW-0645">Protease</keyword>
<evidence type="ECO:0000259" key="13">
    <source>
        <dbReference type="Pfam" id="PF03413"/>
    </source>
</evidence>
<dbReference type="Gene3D" id="1.10.390.10">
    <property type="entry name" value="Neutral Protease Domain 2"/>
    <property type="match status" value="1"/>
</dbReference>
<accession>A0ABY9E7C5</accession>
<dbReference type="PANTHER" id="PTHR33794:SF1">
    <property type="entry name" value="BACILLOLYSIN"/>
    <property type="match status" value="1"/>
</dbReference>
<evidence type="ECO:0000256" key="7">
    <source>
        <dbReference type="ARBA" id="ARBA00022833"/>
    </source>
</evidence>
<dbReference type="Gene3D" id="3.10.170.10">
    <property type="match status" value="1"/>
</dbReference>
<keyword evidence="7 10" id="KW-0862">Zinc</keyword>
<proteinExistence type="inferred from homology"/>
<sequence>MKHLIGITCTLAMTMSAQAADPIPATADMLIPQALTAVAGSDMALVKVHERTLGNGTTVARYQQTHKGIAVWGQTITSSSQGLMTEVHNKVLTGLELEVPNVRAGINASNAVRRAMSHQVAMRAQQGMIQGARSLPAIKLGAQNQEKELYVYINEQDEARLAYLVNWVEYGEAPTRPFYFIDAMTGEVIRHWDGLAFRDGFGPGGNEKTGRYEYGIDFPAMEVTRNCRMDTVNVETVNMNHSTSDGNVFDFPKCFTTHPARNTFKQINGAYSPLNDAHFFGNVVFDMFDDWYDTSPLSQKLRLRVHYSNNYEGAFWDGRQMTFGDGRTVYYPLVSLDVIAHEASHGFTEKNSNLIYHDQPGGINESFSDIAGEAAEYFLTGSNDWLAGEQIKKGSGALRYFQNPTADGYSIDHASDYQSGMSVHHSSGVFNRAFYLLANTPGWNTRTAFDAFVLANQMYWNPVTGYNQGACGVISAAGDLGYNTADVIASFNRVGVTCP</sequence>
<comment type="similarity">
    <text evidence="2 10">Belongs to the peptidase M4 family.</text>
</comment>
<dbReference type="RefSeq" id="WP_301414694.1">
    <property type="nucleotide sequence ID" value="NZ_CP098023.1"/>
</dbReference>
<evidence type="ECO:0000313" key="16">
    <source>
        <dbReference type="Proteomes" id="UP001321520"/>
    </source>
</evidence>
<feature type="domain" description="PepSY" evidence="13">
    <location>
        <begin position="151"/>
        <end position="192"/>
    </location>
</feature>
<evidence type="ECO:0000313" key="15">
    <source>
        <dbReference type="EMBL" id="WKD48908.1"/>
    </source>
</evidence>
<keyword evidence="16" id="KW-1185">Reference proteome</keyword>
<dbReference type="InterPro" id="IPR001570">
    <property type="entry name" value="Peptidase_M4_C_domain"/>
</dbReference>
<dbReference type="Proteomes" id="UP001321520">
    <property type="component" value="Chromosome"/>
</dbReference>
<keyword evidence="6 10" id="KW-0378">Hydrolase</keyword>
<dbReference type="SUPFAM" id="SSF55486">
    <property type="entry name" value="Metalloproteases ('zincins'), catalytic domain"/>
    <property type="match status" value="1"/>
</dbReference>
<comment type="cofactor">
    <cofactor evidence="1 10">
        <name>Zn(2+)</name>
        <dbReference type="ChEBI" id="CHEBI:29105"/>
    </cofactor>
</comment>
<keyword evidence="4" id="KW-0479">Metal-binding</keyword>
<evidence type="ECO:0000256" key="5">
    <source>
        <dbReference type="ARBA" id="ARBA00022729"/>
    </source>
</evidence>
<dbReference type="InterPro" id="IPR025711">
    <property type="entry name" value="PepSY"/>
</dbReference>
<dbReference type="PANTHER" id="PTHR33794">
    <property type="entry name" value="BACILLOLYSIN"/>
    <property type="match status" value="1"/>
</dbReference>
<dbReference type="InterPro" id="IPR011096">
    <property type="entry name" value="FTP_domain"/>
</dbReference>
<name>A0ABY9E7C5_9GAMM</name>
<evidence type="ECO:0000259" key="14">
    <source>
        <dbReference type="Pfam" id="PF07504"/>
    </source>
</evidence>
<dbReference type="Pfam" id="PF03413">
    <property type="entry name" value="PepSY"/>
    <property type="match status" value="1"/>
</dbReference>
<dbReference type="InterPro" id="IPR023612">
    <property type="entry name" value="Peptidase_M4"/>
</dbReference>
<evidence type="ECO:0000256" key="8">
    <source>
        <dbReference type="ARBA" id="ARBA00023049"/>
    </source>
</evidence>
<dbReference type="PRINTS" id="PR00730">
    <property type="entry name" value="THERMOLYSIN"/>
</dbReference>
<keyword evidence="8 10" id="KW-0482">Metalloprotease</keyword>
<dbReference type="InterPro" id="IPR050728">
    <property type="entry name" value="Zinc_Metalloprotease_M4"/>
</dbReference>
<evidence type="ECO:0000256" key="10">
    <source>
        <dbReference type="RuleBase" id="RU366073"/>
    </source>
</evidence>
<evidence type="ECO:0000256" key="9">
    <source>
        <dbReference type="ARBA" id="ARBA00023145"/>
    </source>
</evidence>
<dbReference type="EMBL" id="CP098023">
    <property type="protein sequence ID" value="WKD48908.1"/>
    <property type="molecule type" value="Genomic_DNA"/>
</dbReference>
<reference evidence="15 16" key="1">
    <citation type="submission" date="2022-05" db="EMBL/GenBank/DDBJ databases">
        <title>Microbulbifer sp. nov., isolated from sponge.</title>
        <authorList>
            <person name="Gao L."/>
        </authorList>
    </citation>
    <scope>NUCLEOTIDE SEQUENCE [LARGE SCALE GENOMIC DNA]</scope>
    <source>
        <strain evidence="15 16">MI-G</strain>
    </source>
</reference>
<evidence type="ECO:0000259" key="12">
    <source>
        <dbReference type="Pfam" id="PF02868"/>
    </source>
</evidence>
<comment type="subcellular location">
    <subcellularLocation>
        <location evidence="10">Secreted</location>
    </subcellularLocation>
</comment>
<keyword evidence="10" id="KW-0964">Secreted</keyword>
<evidence type="ECO:0000256" key="1">
    <source>
        <dbReference type="ARBA" id="ARBA00001947"/>
    </source>
</evidence>
<gene>
    <name evidence="15" type="ORF">M8T91_13530</name>
</gene>
<evidence type="ECO:0000256" key="6">
    <source>
        <dbReference type="ARBA" id="ARBA00022801"/>
    </source>
</evidence>
<feature type="signal peptide" evidence="10">
    <location>
        <begin position="1"/>
        <end position="19"/>
    </location>
</feature>
<dbReference type="Pfam" id="PF07504">
    <property type="entry name" value="FTP"/>
    <property type="match status" value="1"/>
</dbReference>
<protein>
    <recommendedName>
        <fullName evidence="10">Neutral metalloproteinase</fullName>
        <ecNumber evidence="10">3.4.24.-</ecNumber>
    </recommendedName>
</protein>
<keyword evidence="9" id="KW-0865">Zymogen</keyword>
<dbReference type="Pfam" id="PF01447">
    <property type="entry name" value="Peptidase_M4"/>
    <property type="match status" value="1"/>
</dbReference>